<proteinExistence type="predicted"/>
<dbReference type="AlphaFoldDB" id="A0A7J5BUU4"/>
<comment type="caution">
    <text evidence="2">The sequence shown here is derived from an EMBL/GenBank/DDBJ whole genome shotgun (WGS) entry which is preliminary data.</text>
</comment>
<evidence type="ECO:0008006" key="4">
    <source>
        <dbReference type="Google" id="ProtNLM"/>
    </source>
</evidence>
<dbReference type="EMBL" id="WBJZ01000008">
    <property type="protein sequence ID" value="KAB1657883.1"/>
    <property type="molecule type" value="Genomic_DNA"/>
</dbReference>
<evidence type="ECO:0000256" key="1">
    <source>
        <dbReference type="ARBA" id="ARBA00023125"/>
    </source>
</evidence>
<keyword evidence="3" id="KW-1185">Reference proteome</keyword>
<dbReference type="OrthoDB" id="7476432at2"/>
<dbReference type="Proteomes" id="UP000467240">
    <property type="component" value="Unassembled WGS sequence"/>
</dbReference>
<dbReference type="Gene3D" id="1.10.150.130">
    <property type="match status" value="1"/>
</dbReference>
<dbReference type="GO" id="GO:0003677">
    <property type="term" value="F:DNA binding"/>
    <property type="evidence" value="ECO:0007669"/>
    <property type="project" value="UniProtKB-KW"/>
</dbReference>
<evidence type="ECO:0000313" key="2">
    <source>
        <dbReference type="EMBL" id="KAB1657883.1"/>
    </source>
</evidence>
<accession>A0A7J5BUU4</accession>
<reference evidence="2 3" key="1">
    <citation type="submission" date="2019-09" db="EMBL/GenBank/DDBJ databases">
        <title>Phylogeny of genus Pseudoclavibacter and closely related genus.</title>
        <authorList>
            <person name="Li Y."/>
        </authorList>
    </citation>
    <scope>NUCLEOTIDE SEQUENCE [LARGE SCALE GENOMIC DNA]</scope>
    <source>
        <strain evidence="2 3">DSM 23821</strain>
    </source>
</reference>
<protein>
    <recommendedName>
        <fullName evidence="4">Site-specific integrase</fullName>
    </recommendedName>
</protein>
<evidence type="ECO:0000313" key="3">
    <source>
        <dbReference type="Proteomes" id="UP000467240"/>
    </source>
</evidence>
<organism evidence="2 3">
    <name type="scientific">Pseudoclavibacter chungangensis</name>
    <dbReference type="NCBI Taxonomy" id="587635"/>
    <lineage>
        <taxon>Bacteria</taxon>
        <taxon>Bacillati</taxon>
        <taxon>Actinomycetota</taxon>
        <taxon>Actinomycetes</taxon>
        <taxon>Micrococcales</taxon>
        <taxon>Microbacteriaceae</taxon>
        <taxon>Pseudoclavibacter</taxon>
    </lineage>
</organism>
<sequence>MITKQASGKYRVRIYAGGVEVTSKMFSRKQDATRWEQDQHLALRDGEFSKRVGKTLPFREIASKFLDTKNGVMNGQSLDTIRYAVTTYLPERISKLPAGKITPQMLERWYDEMLSAGYERSTVVRIRT</sequence>
<dbReference type="RefSeq" id="WP_158040366.1">
    <property type="nucleotide sequence ID" value="NZ_JACCFV010000001.1"/>
</dbReference>
<dbReference type="InterPro" id="IPR010998">
    <property type="entry name" value="Integrase_recombinase_N"/>
</dbReference>
<gene>
    <name evidence="2" type="ORF">F8O01_08085</name>
</gene>
<name>A0A7J5BUU4_9MICO</name>
<keyword evidence="1" id="KW-0238">DNA-binding</keyword>